<proteinExistence type="predicted"/>
<feature type="domain" description="Tail specific protease" evidence="1">
    <location>
        <begin position="94"/>
        <end position="291"/>
    </location>
</feature>
<dbReference type="InterPro" id="IPR029045">
    <property type="entry name" value="ClpP/crotonase-like_dom_sf"/>
</dbReference>
<dbReference type="PANTHER" id="PTHR32060:SF30">
    <property type="entry name" value="CARBOXY-TERMINAL PROCESSING PROTEASE CTPA"/>
    <property type="match status" value="1"/>
</dbReference>
<dbReference type="PANTHER" id="PTHR32060">
    <property type="entry name" value="TAIL-SPECIFIC PROTEASE"/>
    <property type="match status" value="1"/>
</dbReference>
<dbReference type="Gene3D" id="3.90.226.10">
    <property type="entry name" value="2-enoyl-CoA Hydratase, Chain A, domain 1"/>
    <property type="match status" value="1"/>
</dbReference>
<dbReference type="Proteomes" id="UP000032568">
    <property type="component" value="Chromosome"/>
</dbReference>
<dbReference type="SUPFAM" id="SSF52096">
    <property type="entry name" value="ClpP/crotonase"/>
    <property type="match status" value="1"/>
</dbReference>
<evidence type="ECO:0000313" key="2">
    <source>
        <dbReference type="EMBL" id="WDE01503.1"/>
    </source>
</evidence>
<sequence length="308" mass="34042">MAVDKALAAELPLGSVILAVDGRETSVVLEQDVFPYISSSTTHILWDQGIRGNKQYGYGLLAEAPGSSVKLKIRVPGGEIKELSVSRRHNRETADWHTACGIRHEESFSMKWLDDQLAYVALNNFSDMAVVDNFIASLPELKKANALVIDLRFNEGGNTFLAEEILKYLIFWDLTGARSRMRVHNSTCKAWQESEANVLYADEIALKDKLVITTAILISRETARAAEDFLVYADGVKHFKTIGEPTFGSTGQPLFVDLPGGGKGKICSKRETFAGGRDFVGYGIQPDILVKRDADYYLSESDLTLEKA</sequence>
<reference evidence="2 3" key="2">
    <citation type="journal article" date="2022" name="Mar. Drugs">
        <title>Bioassay-Guided Fractionation Leads to the Detection of Cholic Acid Generated by the Rare Thalassomonas sp.</title>
        <authorList>
            <person name="Pheiffer F."/>
            <person name="Schneider Y.K."/>
            <person name="Hansen E.H."/>
            <person name="Andersen J.H."/>
            <person name="Isaksson J."/>
            <person name="Busche T."/>
            <person name="R C."/>
            <person name="Kalinowski J."/>
            <person name="Zyl L.V."/>
            <person name="Trindade M."/>
        </authorList>
    </citation>
    <scope>NUCLEOTIDE SEQUENCE [LARGE SCALE GENOMIC DNA]</scope>
    <source>
        <strain evidence="2 3">A5K-106</strain>
    </source>
</reference>
<dbReference type="GO" id="GO:0006508">
    <property type="term" value="P:proteolysis"/>
    <property type="evidence" value="ECO:0007669"/>
    <property type="project" value="InterPro"/>
</dbReference>
<accession>A0AAE9YVB6</accession>
<dbReference type="AlphaFoldDB" id="A0AAE9YVB6"/>
<name>A0AAE9YVB6_9GAMM</name>
<dbReference type="GO" id="GO:0008236">
    <property type="term" value="F:serine-type peptidase activity"/>
    <property type="evidence" value="ECO:0007669"/>
    <property type="project" value="InterPro"/>
</dbReference>
<dbReference type="Pfam" id="PF03572">
    <property type="entry name" value="Peptidase_S41"/>
    <property type="match status" value="1"/>
</dbReference>
<dbReference type="GO" id="GO:0030288">
    <property type="term" value="C:outer membrane-bounded periplasmic space"/>
    <property type="evidence" value="ECO:0007669"/>
    <property type="project" value="TreeGrafter"/>
</dbReference>
<dbReference type="RefSeq" id="WP_053043008.1">
    <property type="nucleotide sequence ID" value="NZ_CP059735.1"/>
</dbReference>
<dbReference type="EMBL" id="CP059735">
    <property type="protein sequence ID" value="WDE01503.1"/>
    <property type="molecule type" value="Genomic_DNA"/>
</dbReference>
<dbReference type="SMART" id="SM00245">
    <property type="entry name" value="TSPc"/>
    <property type="match status" value="1"/>
</dbReference>
<organism evidence="2 3">
    <name type="scientific">Thalassomonas actiniarum</name>
    <dbReference type="NCBI Taxonomy" id="485447"/>
    <lineage>
        <taxon>Bacteria</taxon>
        <taxon>Pseudomonadati</taxon>
        <taxon>Pseudomonadota</taxon>
        <taxon>Gammaproteobacteria</taxon>
        <taxon>Alteromonadales</taxon>
        <taxon>Colwelliaceae</taxon>
        <taxon>Thalassomonas</taxon>
    </lineage>
</organism>
<protein>
    <recommendedName>
        <fullName evidence="1">Tail specific protease domain-containing protein</fullName>
    </recommendedName>
</protein>
<dbReference type="GO" id="GO:0004175">
    <property type="term" value="F:endopeptidase activity"/>
    <property type="evidence" value="ECO:0007669"/>
    <property type="project" value="TreeGrafter"/>
</dbReference>
<evidence type="ECO:0000259" key="1">
    <source>
        <dbReference type="SMART" id="SM00245"/>
    </source>
</evidence>
<dbReference type="InterPro" id="IPR005151">
    <property type="entry name" value="Tail-specific_protease"/>
</dbReference>
<dbReference type="KEGG" id="tact:SG35_013320"/>
<evidence type="ECO:0000313" key="3">
    <source>
        <dbReference type="Proteomes" id="UP000032568"/>
    </source>
</evidence>
<reference evidence="2 3" key="1">
    <citation type="journal article" date="2015" name="Genome Announc.">
        <title>Draft Genome Sequences of Marine Isolates of Thalassomonas viridans and Thalassomonas actiniarum.</title>
        <authorList>
            <person name="Olonade I."/>
            <person name="van Zyl L.J."/>
            <person name="Trindade M."/>
        </authorList>
    </citation>
    <scope>NUCLEOTIDE SEQUENCE [LARGE SCALE GENOMIC DNA]</scope>
    <source>
        <strain evidence="2 3">A5K-106</strain>
    </source>
</reference>
<dbReference type="GO" id="GO:0007165">
    <property type="term" value="P:signal transduction"/>
    <property type="evidence" value="ECO:0007669"/>
    <property type="project" value="TreeGrafter"/>
</dbReference>
<keyword evidence="3" id="KW-1185">Reference proteome</keyword>
<gene>
    <name evidence="2" type="ORF">SG35_013320</name>
</gene>